<evidence type="ECO:0000313" key="1">
    <source>
        <dbReference type="EMBL" id="MCY8315765.1"/>
    </source>
</evidence>
<proteinExistence type="predicted"/>
<protein>
    <submittedName>
        <fullName evidence="1">Uncharacterized protein</fullName>
    </submittedName>
</protein>
<dbReference type="EMBL" id="JALAOH010000006">
    <property type="protein sequence ID" value="MCY8315765.1"/>
    <property type="molecule type" value="Genomic_DNA"/>
</dbReference>
<evidence type="ECO:0000313" key="2">
    <source>
        <dbReference type="Proteomes" id="UP001067121"/>
    </source>
</evidence>
<organism evidence="1 2">
    <name type="scientific">Bacillus vallismortis</name>
    <dbReference type="NCBI Taxonomy" id="72361"/>
    <lineage>
        <taxon>Bacteria</taxon>
        <taxon>Bacillati</taxon>
        <taxon>Bacillota</taxon>
        <taxon>Bacilli</taxon>
        <taxon>Bacillales</taxon>
        <taxon>Bacillaceae</taxon>
        <taxon>Bacillus</taxon>
    </lineage>
</organism>
<accession>A0AAP3CHN7</accession>
<dbReference type="RefSeq" id="WP_060399170.1">
    <property type="nucleotide sequence ID" value="NZ_JALAOH010000006.1"/>
</dbReference>
<dbReference type="Proteomes" id="UP001067121">
    <property type="component" value="Unassembled WGS sequence"/>
</dbReference>
<comment type="caution">
    <text evidence="1">The sequence shown here is derived from an EMBL/GenBank/DDBJ whole genome shotgun (WGS) entry which is preliminary data.</text>
</comment>
<dbReference type="GeneID" id="76979210"/>
<dbReference type="AlphaFoldDB" id="A0AAP3CHN7"/>
<sequence length="102" mass="11508">MEYEQMWAYQYDENYIYDCPVEIQYIEDDDGNVKRVVPENATEISPGDLVQAKWTGTEWVESASAEYIEALETADSDDESDGAKALKAVADILETMVRGDAE</sequence>
<name>A0AAP3CHN7_BACVA</name>
<gene>
    <name evidence="1" type="ORF">MOC71_03155</name>
</gene>
<reference evidence="1" key="1">
    <citation type="submission" date="2022-02" db="EMBL/GenBank/DDBJ databases">
        <title>Crop Bioprotection Bacillus Genome Sequencing.</title>
        <authorList>
            <person name="Dunlap C."/>
        </authorList>
    </citation>
    <scope>NUCLEOTIDE SEQUENCE</scope>
    <source>
        <strain evidence="1">98-1</strain>
    </source>
</reference>